<dbReference type="RefSeq" id="WP_344878071.1">
    <property type="nucleotide sequence ID" value="NZ_BAABAL010000017.1"/>
</dbReference>
<gene>
    <name evidence="1" type="ORF">GCM10022247_46000</name>
</gene>
<name>A0ABP7SWM2_9PSEU</name>
<evidence type="ECO:0000313" key="2">
    <source>
        <dbReference type="Proteomes" id="UP001501747"/>
    </source>
</evidence>
<keyword evidence="2" id="KW-1185">Reference proteome</keyword>
<reference evidence="2" key="1">
    <citation type="journal article" date="2019" name="Int. J. Syst. Evol. Microbiol.">
        <title>The Global Catalogue of Microorganisms (GCM) 10K type strain sequencing project: providing services to taxonomists for standard genome sequencing and annotation.</title>
        <authorList>
            <consortium name="The Broad Institute Genomics Platform"/>
            <consortium name="The Broad Institute Genome Sequencing Center for Infectious Disease"/>
            <person name="Wu L."/>
            <person name="Ma J."/>
        </authorList>
    </citation>
    <scope>NUCLEOTIDE SEQUENCE [LARGE SCALE GENOMIC DNA]</scope>
    <source>
        <strain evidence="2">JCM 17342</strain>
    </source>
</reference>
<accession>A0ABP7SWM2</accession>
<sequence>MSSELDPKAYAKLTRPQRIINAFYDCGRKVFVVAKAFDLPPKMVVTVLTTNGVHVCACRCEHHPDNVAAPPAQRSERTLVGIPRGVQQSSLSGSVRRLVAASMVIALADGHPRDVIAMRAGLSRTDVDALVAEAADNGLRPCACRCLNAARYPPAPREYVSSGPETSTKRGT</sequence>
<comment type="caution">
    <text evidence="1">The sequence shown here is derived from an EMBL/GenBank/DDBJ whole genome shotgun (WGS) entry which is preliminary data.</text>
</comment>
<dbReference type="EMBL" id="BAABAL010000017">
    <property type="protein sequence ID" value="GAA4017481.1"/>
    <property type="molecule type" value="Genomic_DNA"/>
</dbReference>
<dbReference type="Proteomes" id="UP001501747">
    <property type="component" value="Unassembled WGS sequence"/>
</dbReference>
<proteinExistence type="predicted"/>
<evidence type="ECO:0000313" key="1">
    <source>
        <dbReference type="EMBL" id="GAA4017481.1"/>
    </source>
</evidence>
<organism evidence="1 2">
    <name type="scientific">Allokutzneria multivorans</name>
    <dbReference type="NCBI Taxonomy" id="1142134"/>
    <lineage>
        <taxon>Bacteria</taxon>
        <taxon>Bacillati</taxon>
        <taxon>Actinomycetota</taxon>
        <taxon>Actinomycetes</taxon>
        <taxon>Pseudonocardiales</taxon>
        <taxon>Pseudonocardiaceae</taxon>
        <taxon>Allokutzneria</taxon>
    </lineage>
</organism>
<protein>
    <submittedName>
        <fullName evidence="1">Uncharacterized protein</fullName>
    </submittedName>
</protein>